<gene>
    <name evidence="2" type="ORF">EW093_13385</name>
</gene>
<reference evidence="2 3" key="1">
    <citation type="submission" date="2019-02" db="EMBL/GenBank/DDBJ databases">
        <authorList>
            <person name="Fomenkov A."/>
            <person name="Dubinina G."/>
            <person name="Grabovich M."/>
            <person name="Vincze T."/>
            <person name="Roberts R.J."/>
        </authorList>
    </citation>
    <scope>NUCLEOTIDE SEQUENCE [LARGE SCALE GENOMIC DNA]</scope>
    <source>
        <strain evidence="2 3">P</strain>
    </source>
</reference>
<dbReference type="PANTHER" id="PTHR34825:SF1">
    <property type="entry name" value="AAA-ATPASE-LIKE DOMAIN-CONTAINING PROTEIN"/>
    <property type="match status" value="1"/>
</dbReference>
<dbReference type="InterPro" id="IPR018631">
    <property type="entry name" value="AAA-ATPase-like_dom"/>
</dbReference>
<dbReference type="PANTHER" id="PTHR34825">
    <property type="entry name" value="CONSERVED PROTEIN, WITH A WEAK D-GALACTARATE DEHYDRATASE/ALTRONATE HYDROLASE DOMAIN"/>
    <property type="match status" value="1"/>
</dbReference>
<name>A0A5C1QHD7_9SPIO</name>
<dbReference type="InterPro" id="IPR027417">
    <property type="entry name" value="P-loop_NTPase"/>
</dbReference>
<dbReference type="EMBL" id="CP035807">
    <property type="protein sequence ID" value="QEN05662.1"/>
    <property type="molecule type" value="Genomic_DNA"/>
</dbReference>
<dbReference type="InterPro" id="IPR012547">
    <property type="entry name" value="PDDEXK_9"/>
</dbReference>
<accession>A0A5C1QHD7</accession>
<keyword evidence="3" id="KW-1185">Reference proteome</keyword>
<dbReference type="AlphaFoldDB" id="A0A5C1QHD7"/>
<evidence type="ECO:0000313" key="3">
    <source>
        <dbReference type="Proteomes" id="UP000323824"/>
    </source>
</evidence>
<dbReference type="Pfam" id="PF08011">
    <property type="entry name" value="PDDEXK_9"/>
    <property type="match status" value="1"/>
</dbReference>
<dbReference type="OrthoDB" id="362582at2"/>
<dbReference type="SUPFAM" id="SSF52540">
    <property type="entry name" value="P-loop containing nucleoside triphosphate hydrolases"/>
    <property type="match status" value="1"/>
</dbReference>
<reference evidence="2 3" key="2">
    <citation type="submission" date="2019-09" db="EMBL/GenBank/DDBJ databases">
        <title>Complete Genome Sequence and Methylome Analysis of free living Spirochaetas.</title>
        <authorList>
            <person name="Leshcheva N."/>
            <person name="Mikheeva N."/>
        </authorList>
    </citation>
    <scope>NUCLEOTIDE SEQUENCE [LARGE SCALE GENOMIC DNA]</scope>
    <source>
        <strain evidence="2 3">P</strain>
    </source>
</reference>
<organism evidence="2 3">
    <name type="scientific">Thiospirochaeta perfilievii</name>
    <dbReference type="NCBI Taxonomy" id="252967"/>
    <lineage>
        <taxon>Bacteria</taxon>
        <taxon>Pseudomonadati</taxon>
        <taxon>Spirochaetota</taxon>
        <taxon>Spirochaetia</taxon>
        <taxon>Spirochaetales</taxon>
        <taxon>Spirochaetaceae</taxon>
        <taxon>Thiospirochaeta</taxon>
    </lineage>
</organism>
<dbReference type="Proteomes" id="UP000323824">
    <property type="component" value="Chromosome"/>
</dbReference>
<proteinExistence type="predicted"/>
<feature type="domain" description="AAA-ATPase-like" evidence="1">
    <location>
        <begin position="5"/>
        <end position="198"/>
    </location>
</feature>
<sequence>MKKLPIGIQTFKDIIDGNYYYVDKTPFIDKLMQGSKYYFLSRPRRFGKSLFLDTIESAFKCEKELFNGLFLYDNWDWNSPHPVIKISFGSGVSKSVVDLKRIFSYSLDQIEEYYSIDEVYTDLRDRFSNLIKKLSVKYNSQVIVLIDEYDKPILDSITNKELATELRDELKNYYSVIKDCDRFIKLCFITGVSKFSKATCTRLGFSGLNNLNDITIDSNYEDICGYTQSELDCVFKDRICDFDSTMVKSWYNGYSFTGNVDTPTVYNPFDILLLFDKKEFRNYWFETGTPRLLIDLIEKNDYFIPNIENIELSSNLIGDFDVDKINLETLLFQTGYLTIDKVNKLGNNILYALKYPNIEVKMSLTEYILDSLVQKNIPKTKNNIALYRAMQNGELDKLESVFHSFFASIPNDWYRKNSMGNYEGYYASIFYCYFTALGLDVVAEDVTNVGRIDLTVKIEDKIYIMEFKVVEIVTDGNPAIDQIKSRKYYEKYIGSCSDIYILGVEFSKTDRNITRYQWEKV</sequence>
<evidence type="ECO:0000259" key="1">
    <source>
        <dbReference type="Pfam" id="PF09820"/>
    </source>
</evidence>
<dbReference type="Pfam" id="PF09820">
    <property type="entry name" value="AAA-ATPase_like"/>
    <property type="match status" value="1"/>
</dbReference>
<dbReference type="RefSeq" id="WP_149568895.1">
    <property type="nucleotide sequence ID" value="NZ_CP035807.1"/>
</dbReference>
<evidence type="ECO:0000313" key="2">
    <source>
        <dbReference type="EMBL" id="QEN05662.1"/>
    </source>
</evidence>
<dbReference type="KEGG" id="sper:EW093_13385"/>
<protein>
    <recommendedName>
        <fullName evidence="1">AAA-ATPase-like domain-containing protein</fullName>
    </recommendedName>
</protein>